<evidence type="ECO:0000256" key="1">
    <source>
        <dbReference type="SAM" id="MobiDB-lite"/>
    </source>
</evidence>
<dbReference type="GeneID" id="18911144"/>
<protein>
    <submittedName>
        <fullName evidence="2">Uncharacterized protein</fullName>
    </submittedName>
</protein>
<name>K5WTX1_PHACS</name>
<feature type="region of interest" description="Disordered" evidence="1">
    <location>
        <begin position="101"/>
        <end position="125"/>
    </location>
</feature>
<reference evidence="2 3" key="1">
    <citation type="journal article" date="2012" name="BMC Genomics">
        <title>Comparative genomics of the white-rot fungi, Phanerochaete carnosa and P. chrysosporium, to elucidate the genetic basis of the distinct wood types they colonize.</title>
        <authorList>
            <person name="Suzuki H."/>
            <person name="MacDonald J."/>
            <person name="Syed K."/>
            <person name="Salamov A."/>
            <person name="Hori C."/>
            <person name="Aerts A."/>
            <person name="Henrissat B."/>
            <person name="Wiebenga A."/>
            <person name="vanKuyk P.A."/>
            <person name="Barry K."/>
            <person name="Lindquist E."/>
            <person name="LaButti K."/>
            <person name="Lapidus A."/>
            <person name="Lucas S."/>
            <person name="Coutinho P."/>
            <person name="Gong Y."/>
            <person name="Samejima M."/>
            <person name="Mahadevan R."/>
            <person name="Abou-Zaid M."/>
            <person name="de Vries R.P."/>
            <person name="Igarashi K."/>
            <person name="Yadav J.S."/>
            <person name="Grigoriev I.V."/>
            <person name="Master E.R."/>
        </authorList>
    </citation>
    <scope>NUCLEOTIDE SEQUENCE [LARGE SCALE GENOMIC DNA]</scope>
    <source>
        <strain evidence="2 3">HHB-10118-sp</strain>
    </source>
</reference>
<dbReference type="AlphaFoldDB" id="K5WTX1"/>
<dbReference type="Proteomes" id="UP000008370">
    <property type="component" value="Unassembled WGS sequence"/>
</dbReference>
<accession>K5WTX1</accession>
<evidence type="ECO:0000313" key="3">
    <source>
        <dbReference type="Proteomes" id="UP000008370"/>
    </source>
</evidence>
<organism evidence="2 3">
    <name type="scientific">Phanerochaete carnosa (strain HHB-10118-sp)</name>
    <name type="common">White-rot fungus</name>
    <name type="synonym">Peniophora carnosa</name>
    <dbReference type="NCBI Taxonomy" id="650164"/>
    <lineage>
        <taxon>Eukaryota</taxon>
        <taxon>Fungi</taxon>
        <taxon>Dikarya</taxon>
        <taxon>Basidiomycota</taxon>
        <taxon>Agaricomycotina</taxon>
        <taxon>Agaricomycetes</taxon>
        <taxon>Polyporales</taxon>
        <taxon>Phanerochaetaceae</taxon>
        <taxon>Phanerochaete</taxon>
    </lineage>
</organism>
<evidence type="ECO:0000313" key="2">
    <source>
        <dbReference type="EMBL" id="EKM53867.1"/>
    </source>
</evidence>
<dbReference type="InParanoid" id="K5WTX1"/>
<dbReference type="HOGENOM" id="CLU_1993426_0_0_1"/>
<dbReference type="RefSeq" id="XP_007396582.1">
    <property type="nucleotide sequence ID" value="XM_007396520.1"/>
</dbReference>
<keyword evidence="3" id="KW-1185">Reference proteome</keyword>
<sequence>MLRPEDILWRIKEASLRLCIVCDTAEGIAHALASLDRSFAAVSTRDNSSLTFSCRIEIGPRLFKRITKIVPNPLRLLDEKGRLFLELYNYMDKQYLQLKDSEESGVTGDANSEHELENSEESAPQ</sequence>
<dbReference type="KEGG" id="pco:PHACADRAFT_196309"/>
<dbReference type="EMBL" id="JH930473">
    <property type="protein sequence ID" value="EKM53867.1"/>
    <property type="molecule type" value="Genomic_DNA"/>
</dbReference>
<proteinExistence type="predicted"/>
<gene>
    <name evidence="2" type="ORF">PHACADRAFT_196309</name>
</gene>